<gene>
    <name evidence="1" type="ORF">E4U82_13755</name>
</gene>
<name>A0A4Y9ACP3_9BACI</name>
<dbReference type="EMBL" id="SRHY01000028">
    <property type="protein sequence ID" value="TFJ92141.1"/>
    <property type="molecule type" value="Genomic_DNA"/>
</dbReference>
<dbReference type="InterPro" id="IPR021146">
    <property type="entry name" value="Phage_gp6-like_head-tail"/>
</dbReference>
<reference evidence="1 2" key="1">
    <citation type="submission" date="2019-03" db="EMBL/GenBank/DDBJ databases">
        <title>Genome sequence of Lentibacillus salicampi ATCC BAA-719.</title>
        <authorList>
            <person name="Maclea K.S."/>
            <person name="Simoes Junior M."/>
        </authorList>
    </citation>
    <scope>NUCLEOTIDE SEQUENCE [LARGE SCALE GENOMIC DNA]</scope>
    <source>
        <strain evidence="1 2">ATCC BAA-719</strain>
    </source>
</reference>
<dbReference type="CDD" id="cd08054">
    <property type="entry name" value="gp6"/>
    <property type="match status" value="1"/>
</dbReference>
<dbReference type="NCBIfam" id="TIGR01560">
    <property type="entry name" value="put_DNA_pack"/>
    <property type="match status" value="2"/>
</dbReference>
<evidence type="ECO:0000313" key="2">
    <source>
        <dbReference type="Proteomes" id="UP000298484"/>
    </source>
</evidence>
<comment type="caution">
    <text evidence="1">The sequence shown here is derived from an EMBL/GenBank/DDBJ whole genome shotgun (WGS) entry which is preliminary data.</text>
</comment>
<dbReference type="Pfam" id="PF05135">
    <property type="entry name" value="Phage_connect_1"/>
    <property type="match status" value="1"/>
</dbReference>
<keyword evidence="2" id="KW-1185">Reference proteome</keyword>
<dbReference type="AlphaFoldDB" id="A0A4Y9ACP3"/>
<dbReference type="RefSeq" id="WP_135110748.1">
    <property type="nucleotide sequence ID" value="NZ_SRHY01000028.1"/>
</dbReference>
<dbReference type="NCBIfam" id="TIGR02215">
    <property type="entry name" value="phage_chp_gp8"/>
    <property type="match status" value="1"/>
</dbReference>
<organism evidence="1 2">
    <name type="scientific">Lentibacillus salicampi</name>
    <dbReference type="NCBI Taxonomy" id="175306"/>
    <lineage>
        <taxon>Bacteria</taxon>
        <taxon>Bacillati</taxon>
        <taxon>Bacillota</taxon>
        <taxon>Bacilli</taxon>
        <taxon>Bacillales</taxon>
        <taxon>Bacillaceae</taxon>
        <taxon>Lentibacillus</taxon>
    </lineage>
</organism>
<dbReference type="Proteomes" id="UP000298484">
    <property type="component" value="Unassembled WGS sequence"/>
</dbReference>
<accession>A0A4Y9ACP3</accession>
<protein>
    <submittedName>
        <fullName evidence="1">Phage gp6-like head-tail connector protein</fullName>
    </submittedName>
</protein>
<dbReference type="InterPro" id="IPR006450">
    <property type="entry name" value="Phage_HK97_gp6-like"/>
</dbReference>
<dbReference type="OrthoDB" id="5654at2"/>
<evidence type="ECO:0000313" key="1">
    <source>
        <dbReference type="EMBL" id="TFJ92141.1"/>
    </source>
</evidence>
<dbReference type="Gene3D" id="1.10.3230.30">
    <property type="entry name" value="Phage gp6-like head-tail connector protein"/>
    <property type="match status" value="1"/>
</dbReference>
<dbReference type="InterPro" id="IPR011738">
    <property type="entry name" value="Phage_CHP"/>
</dbReference>
<proteinExistence type="predicted"/>
<sequence>MHLKVITEATESAVSVDTVKDYLRIDYSDEDMLIQSMIGASVSHVETFIRRSLAPKTYELTCEVSGLIKLPNPPVTSIEKVTIGGHAINDYMRVPSEPNVLEIPCDDKNLTLEVQYIAGYNKLPKPIEQAVLLLISHFYENREAVIVGTSVVKMPFSVEALLYPYKGWF</sequence>